<dbReference type="EMBL" id="CP080598">
    <property type="protein sequence ID" value="QYX31557.1"/>
    <property type="molecule type" value="Genomic_DNA"/>
</dbReference>
<protein>
    <submittedName>
        <fullName evidence="3">SUMF1/EgtB/PvdO family nonheme iron enzyme</fullName>
    </submittedName>
</protein>
<feature type="compositionally biased region" description="Low complexity" evidence="1">
    <location>
        <begin position="19"/>
        <end position="31"/>
    </location>
</feature>
<dbReference type="InterPro" id="IPR005532">
    <property type="entry name" value="SUMF_dom"/>
</dbReference>
<dbReference type="Gene3D" id="3.90.1580.10">
    <property type="entry name" value="paralog of FGE (formylglycine-generating enzyme)"/>
    <property type="match status" value="1"/>
</dbReference>
<organism evidence="3 4">
    <name type="scientific">Sphaerospermopsis torques-reginae ITEP-024</name>
    <dbReference type="NCBI Taxonomy" id="984208"/>
    <lineage>
        <taxon>Bacteria</taxon>
        <taxon>Bacillati</taxon>
        <taxon>Cyanobacteriota</taxon>
        <taxon>Cyanophyceae</taxon>
        <taxon>Nostocales</taxon>
        <taxon>Aphanizomenonaceae</taxon>
        <taxon>Sphaerospermopsis</taxon>
        <taxon>Sphaerospermopsis torques-reginae</taxon>
    </lineage>
</organism>
<evidence type="ECO:0000259" key="2">
    <source>
        <dbReference type="Pfam" id="PF03781"/>
    </source>
</evidence>
<dbReference type="Pfam" id="PF03781">
    <property type="entry name" value="FGE-sulfatase"/>
    <property type="match status" value="1"/>
</dbReference>
<proteinExistence type="predicted"/>
<evidence type="ECO:0000256" key="1">
    <source>
        <dbReference type="SAM" id="MobiDB-lite"/>
    </source>
</evidence>
<feature type="domain" description="Sulfatase-modifying factor enzyme-like" evidence="2">
    <location>
        <begin position="2"/>
        <end position="36"/>
    </location>
</feature>
<sequence length="57" mass="6276">MLRGGSWNNNPRNCRSAYRNNNNPDNRNNNNGFRLVVSGASTLQLSELVNGNLSGVQ</sequence>
<gene>
    <name evidence="3" type="ORF">K2F26_22630</name>
</gene>
<dbReference type="RefSeq" id="WP_220609583.1">
    <property type="nucleotide sequence ID" value="NZ_CP080598.1"/>
</dbReference>
<dbReference type="Proteomes" id="UP000826540">
    <property type="component" value="Chromosome"/>
</dbReference>
<dbReference type="SUPFAM" id="SSF56436">
    <property type="entry name" value="C-type lectin-like"/>
    <property type="match status" value="1"/>
</dbReference>
<dbReference type="InterPro" id="IPR016187">
    <property type="entry name" value="CTDL_fold"/>
</dbReference>
<keyword evidence="4" id="KW-1185">Reference proteome</keyword>
<feature type="region of interest" description="Disordered" evidence="1">
    <location>
        <begin position="1"/>
        <end position="33"/>
    </location>
</feature>
<evidence type="ECO:0000313" key="4">
    <source>
        <dbReference type="Proteomes" id="UP000826540"/>
    </source>
</evidence>
<evidence type="ECO:0000313" key="3">
    <source>
        <dbReference type="EMBL" id="QYX31557.1"/>
    </source>
</evidence>
<accession>A0ABX8WYS1</accession>
<reference evidence="3 4" key="1">
    <citation type="journal article" date="2022" name="J. Am. Chem. Soc.">
        <title>Biosynthesis of Guanitoxin Enables Global Environmental Detection in Freshwater Cyanobacteria.</title>
        <authorList>
            <person name="Lima S.T."/>
            <person name="Fallon T.R."/>
            <person name="Cordoza J.L."/>
            <person name="Chekan J.R."/>
            <person name="Delbaje E."/>
            <person name="Hopiavuori A.R."/>
            <person name="Alvarenga D.O."/>
            <person name="Wood S.M."/>
            <person name="Luhavaya H."/>
            <person name="Baumgartner J.T."/>
            <person name="Dorr F.A."/>
            <person name="Etchegaray A."/>
            <person name="Pinto E."/>
            <person name="McKinnie S.M.K."/>
            <person name="Fiore M.F."/>
            <person name="Moore B.S."/>
        </authorList>
    </citation>
    <scope>NUCLEOTIDE SEQUENCE [LARGE SCALE GENOMIC DNA]</scope>
    <source>
        <strain evidence="3 4">ITEP-024</strain>
    </source>
</reference>
<dbReference type="InterPro" id="IPR042095">
    <property type="entry name" value="SUMF_sf"/>
</dbReference>
<feature type="compositionally biased region" description="Polar residues" evidence="1">
    <location>
        <begin position="1"/>
        <end position="13"/>
    </location>
</feature>
<name>A0ABX8WYS1_9CYAN</name>